<evidence type="ECO:0000259" key="2">
    <source>
        <dbReference type="PROSITE" id="PS50853"/>
    </source>
</evidence>
<dbReference type="InterPro" id="IPR036116">
    <property type="entry name" value="FN3_sf"/>
</dbReference>
<gene>
    <name evidence="3" type="ORF">OESDEN_01175</name>
</gene>
<dbReference type="PROSITE" id="PS50853">
    <property type="entry name" value="FN3"/>
    <property type="match status" value="1"/>
</dbReference>
<dbReference type="PANTHER" id="PTHR44170">
    <property type="entry name" value="PROTEIN SIDEKICK"/>
    <property type="match status" value="1"/>
</dbReference>
<dbReference type="AlphaFoldDB" id="A0A0B1TNJ8"/>
<dbReference type="SMART" id="SM00060">
    <property type="entry name" value="FN3"/>
    <property type="match status" value="2"/>
</dbReference>
<keyword evidence="1" id="KW-1015">Disulfide bond</keyword>
<proteinExistence type="predicted"/>
<feature type="domain" description="Fibronectin type-III" evidence="2">
    <location>
        <begin position="163"/>
        <end position="275"/>
    </location>
</feature>
<evidence type="ECO:0000313" key="4">
    <source>
        <dbReference type="Proteomes" id="UP000053660"/>
    </source>
</evidence>
<dbReference type="OrthoDB" id="5982258at2759"/>
<evidence type="ECO:0000256" key="1">
    <source>
        <dbReference type="ARBA" id="ARBA00023157"/>
    </source>
</evidence>
<dbReference type="Pfam" id="PF00041">
    <property type="entry name" value="fn3"/>
    <property type="match status" value="1"/>
</dbReference>
<evidence type="ECO:0000313" key="3">
    <source>
        <dbReference type="EMBL" id="KHJ98844.1"/>
    </source>
</evidence>
<name>A0A0B1TNJ8_OESDE</name>
<protein>
    <submittedName>
        <fullName evidence="3">Fibronectin type III domain protein</fullName>
    </submittedName>
</protein>
<dbReference type="Gene3D" id="2.60.40.10">
    <property type="entry name" value="Immunoglobulins"/>
    <property type="match status" value="3"/>
</dbReference>
<dbReference type="EMBL" id="KN549269">
    <property type="protein sequence ID" value="KHJ98844.1"/>
    <property type="molecule type" value="Genomic_DNA"/>
</dbReference>
<dbReference type="CDD" id="cd00063">
    <property type="entry name" value="FN3"/>
    <property type="match status" value="2"/>
</dbReference>
<dbReference type="GO" id="GO:0030424">
    <property type="term" value="C:axon"/>
    <property type="evidence" value="ECO:0007669"/>
    <property type="project" value="TreeGrafter"/>
</dbReference>
<dbReference type="Proteomes" id="UP000053660">
    <property type="component" value="Unassembled WGS sequence"/>
</dbReference>
<dbReference type="SUPFAM" id="SSF49265">
    <property type="entry name" value="Fibronectin type III"/>
    <property type="match status" value="2"/>
</dbReference>
<dbReference type="PANTHER" id="PTHR44170:SF6">
    <property type="entry name" value="CONTACTIN"/>
    <property type="match status" value="1"/>
</dbReference>
<accession>A0A0B1TNJ8</accession>
<feature type="non-terminal residue" evidence="3">
    <location>
        <position position="1"/>
    </location>
</feature>
<dbReference type="InterPro" id="IPR003961">
    <property type="entry name" value="FN3_dom"/>
</dbReference>
<dbReference type="InterPro" id="IPR013783">
    <property type="entry name" value="Ig-like_fold"/>
</dbReference>
<dbReference type="GO" id="GO:0005886">
    <property type="term" value="C:plasma membrane"/>
    <property type="evidence" value="ECO:0007669"/>
    <property type="project" value="TreeGrafter"/>
</dbReference>
<reference evidence="3 4" key="1">
    <citation type="submission" date="2014-03" db="EMBL/GenBank/DDBJ databases">
        <title>Draft genome of the hookworm Oesophagostomum dentatum.</title>
        <authorList>
            <person name="Mitreva M."/>
        </authorList>
    </citation>
    <scope>NUCLEOTIDE SEQUENCE [LARGE SCALE GENOMIC DNA]</scope>
    <source>
        <strain evidence="3 4">OD-Hann</strain>
    </source>
</reference>
<organism evidence="3 4">
    <name type="scientific">Oesophagostomum dentatum</name>
    <name type="common">Nodular worm</name>
    <dbReference type="NCBI Taxonomy" id="61180"/>
    <lineage>
        <taxon>Eukaryota</taxon>
        <taxon>Metazoa</taxon>
        <taxon>Ecdysozoa</taxon>
        <taxon>Nematoda</taxon>
        <taxon>Chromadorea</taxon>
        <taxon>Rhabditida</taxon>
        <taxon>Rhabditina</taxon>
        <taxon>Rhabditomorpha</taxon>
        <taxon>Strongyloidea</taxon>
        <taxon>Strongylidae</taxon>
        <taxon>Oesophagostomum</taxon>
    </lineage>
</organism>
<sequence>LITITIIAKIDNRAASQLVVFFPKNLHNLDCFSDDAGYFFCSAYNRLGKAHAQVELVVVDRSPVQVNSEGAATSQNGVNISCSVAVDCATSSDCPEAFFKWTFDNRTLNSLKGLQDMMSCCDLHSHIMRIQMSSEGVLAKAGKIACVSLYGEDTLELAPKPQLPAPVALKADQEQQTVRLAWRKPNTHRDIRNHAVSGETSQSDAAGGYLVEFRTKKDRQWRPTPREAVAEAESQSVTLDGLSPNTLYQFRVRAVDSATTGDPSAPTTWIRTPPAAPNEAVEGLRWKTLDNSTIFVEWNPVETVHSSGEHLRYRLSWSLEDNGSIESITEGKRKFHTHHLETRSPQAIVKMNATDDCRMLVFSVRPVNDQGVGQTSTDTVVFLNNRGETRRVHLRNATVLNSTHASFSWEWDKENECGRTRAVQLNCSSNDSDPIVVAVSAEFSEWTLGGLDADTKYTCTLRPFDNEGHYNGSDAPVEITTKQRPPADAPTINKLLLKTVENDVGYTTIIEWSAIDFPHPNITDTATGYKVSITTFQSSSSHSKFLDVNECTKRKPSQIYSMTKKHRICIKQPWA</sequence>
<dbReference type="GO" id="GO:0007411">
    <property type="term" value="P:axon guidance"/>
    <property type="evidence" value="ECO:0007669"/>
    <property type="project" value="TreeGrafter"/>
</dbReference>
<keyword evidence="4" id="KW-1185">Reference proteome</keyword>
<dbReference type="GO" id="GO:0098609">
    <property type="term" value="P:cell-cell adhesion"/>
    <property type="evidence" value="ECO:0007669"/>
    <property type="project" value="TreeGrafter"/>
</dbReference>